<dbReference type="AlphaFoldDB" id="A0A7L5E4E3"/>
<dbReference type="Proteomes" id="UP000503278">
    <property type="component" value="Chromosome"/>
</dbReference>
<feature type="signal peptide" evidence="1">
    <location>
        <begin position="1"/>
        <end position="22"/>
    </location>
</feature>
<evidence type="ECO:0000313" key="3">
    <source>
        <dbReference type="Proteomes" id="UP000503278"/>
    </source>
</evidence>
<protein>
    <submittedName>
        <fullName evidence="2">Secretory protein</fullName>
    </submittedName>
</protein>
<dbReference type="Pfam" id="PF04450">
    <property type="entry name" value="BSP"/>
    <property type="match status" value="1"/>
</dbReference>
<dbReference type="PANTHER" id="PTHR33321:SF12">
    <property type="entry name" value="PLANT BASIC SECRETORY PROTEIN (BSP) FAMILY PROTEIN"/>
    <property type="match status" value="1"/>
</dbReference>
<keyword evidence="3" id="KW-1185">Reference proteome</keyword>
<dbReference type="PANTHER" id="PTHR33321">
    <property type="match status" value="1"/>
</dbReference>
<gene>
    <name evidence="2" type="ORF">HH214_15955</name>
</gene>
<proteinExistence type="predicted"/>
<sequence length="222" mass="25137">MKKVIFLSLVLSLVYRSGNAQTTEVFKKKGYTLTVINQDATFSPELKAKLISTFWKVYPELEKEYNSKTSKKVTFVIDTAYRGVAATDNGRVAFSAKYMSTHPQDIDVVTHEVMHIVQDYGETTGPGWLTEGIADYARYKFGVNNEGAKWALPAYKAGQSYENSYRITARFLAWIEAKIKPGAVKAFDKQMRNHTFTDNTWKEVTGKTLNELWADYTANPAL</sequence>
<accession>A0A7L5E4E3</accession>
<evidence type="ECO:0000313" key="2">
    <source>
        <dbReference type="EMBL" id="QJD97257.1"/>
    </source>
</evidence>
<dbReference type="RefSeq" id="WP_169609277.1">
    <property type="nucleotide sequence ID" value="NZ_CP051682.1"/>
</dbReference>
<name>A0A7L5E4E3_9SPHI</name>
<organism evidence="2 3">
    <name type="scientific">Mucilaginibacter robiniae</name>
    <dbReference type="NCBI Taxonomy" id="2728022"/>
    <lineage>
        <taxon>Bacteria</taxon>
        <taxon>Pseudomonadati</taxon>
        <taxon>Bacteroidota</taxon>
        <taxon>Sphingobacteriia</taxon>
        <taxon>Sphingobacteriales</taxon>
        <taxon>Sphingobacteriaceae</taxon>
        <taxon>Mucilaginibacter</taxon>
    </lineage>
</organism>
<dbReference type="EMBL" id="CP051682">
    <property type="protein sequence ID" value="QJD97257.1"/>
    <property type="molecule type" value="Genomic_DNA"/>
</dbReference>
<reference evidence="2 3" key="1">
    <citation type="submission" date="2020-04" db="EMBL/GenBank/DDBJ databases">
        <title>Genome sequencing of novel species.</title>
        <authorList>
            <person name="Heo J."/>
            <person name="Kim S.-J."/>
            <person name="Kim J.-S."/>
            <person name="Hong S.-B."/>
            <person name="Kwon S.-W."/>
        </authorList>
    </citation>
    <scope>NUCLEOTIDE SEQUENCE [LARGE SCALE GENOMIC DNA]</scope>
    <source>
        <strain evidence="2 3">F39-2</strain>
    </source>
</reference>
<evidence type="ECO:0000256" key="1">
    <source>
        <dbReference type="SAM" id="SignalP"/>
    </source>
</evidence>
<dbReference type="InterPro" id="IPR007541">
    <property type="entry name" value="Uncharacterised_BSP"/>
</dbReference>
<feature type="chain" id="PRO_5029728266" evidence="1">
    <location>
        <begin position="23"/>
        <end position="222"/>
    </location>
</feature>
<keyword evidence="1" id="KW-0732">Signal</keyword>
<dbReference type="KEGG" id="mrob:HH214_15955"/>